<evidence type="ECO:0000256" key="2">
    <source>
        <dbReference type="ARBA" id="ARBA00022448"/>
    </source>
</evidence>
<dbReference type="OrthoDB" id="6730379at2759"/>
<proteinExistence type="predicted"/>
<dbReference type="GO" id="GO:0016020">
    <property type="term" value="C:membrane"/>
    <property type="evidence" value="ECO:0007669"/>
    <property type="project" value="UniProtKB-SubCell"/>
</dbReference>
<dbReference type="GO" id="GO:0022857">
    <property type="term" value="F:transmembrane transporter activity"/>
    <property type="evidence" value="ECO:0007669"/>
    <property type="project" value="TreeGrafter"/>
</dbReference>
<dbReference type="SUPFAM" id="SSF103473">
    <property type="entry name" value="MFS general substrate transporter"/>
    <property type="match status" value="1"/>
</dbReference>
<dbReference type="PANTHER" id="PTHR43791">
    <property type="entry name" value="PERMEASE-RELATED"/>
    <property type="match status" value="1"/>
</dbReference>
<comment type="caution">
    <text evidence="7">The sequence shown here is derived from an EMBL/GenBank/DDBJ whole genome shotgun (WGS) entry which is preliminary data.</text>
</comment>
<protein>
    <submittedName>
        <fullName evidence="7">Uncharacterized protein</fullName>
    </submittedName>
</protein>
<keyword evidence="8" id="KW-1185">Reference proteome</keyword>
<reference evidence="7" key="1">
    <citation type="submission" date="2013-11" db="EMBL/GenBank/DDBJ databases">
        <title>Genome sequence of the fusiform rust pathogen reveals effectors for host alternation and coevolution with pine.</title>
        <authorList>
            <consortium name="DOE Joint Genome Institute"/>
            <person name="Smith K."/>
            <person name="Pendleton A."/>
            <person name="Kubisiak T."/>
            <person name="Anderson C."/>
            <person name="Salamov A."/>
            <person name="Aerts A."/>
            <person name="Riley R."/>
            <person name="Clum A."/>
            <person name="Lindquist E."/>
            <person name="Ence D."/>
            <person name="Campbell M."/>
            <person name="Kronenberg Z."/>
            <person name="Feau N."/>
            <person name="Dhillon B."/>
            <person name="Hamelin R."/>
            <person name="Burleigh J."/>
            <person name="Smith J."/>
            <person name="Yandell M."/>
            <person name="Nelson C."/>
            <person name="Grigoriev I."/>
            <person name="Davis J."/>
        </authorList>
    </citation>
    <scope>NUCLEOTIDE SEQUENCE</scope>
    <source>
        <strain evidence="7">G11</strain>
    </source>
</reference>
<keyword evidence="3 6" id="KW-0812">Transmembrane</keyword>
<feature type="transmembrane region" description="Helical" evidence="6">
    <location>
        <begin position="162"/>
        <end position="186"/>
    </location>
</feature>
<feature type="non-terminal residue" evidence="7">
    <location>
        <position position="1"/>
    </location>
</feature>
<accession>A0A9P6N837</accession>
<evidence type="ECO:0000313" key="8">
    <source>
        <dbReference type="Proteomes" id="UP000886653"/>
    </source>
</evidence>
<keyword evidence="2" id="KW-0813">Transport</keyword>
<sequence>IENKKFKKYQAIEAFKDPKTWMWFTYCVLVATPNISQQQALIIKSIGYSIVQTTLLTSVIGIVQSASILIGVILVRAFRNSRGIVAVGLSLFNILGAVLSIALPWSNRFGLLVAVYLNLVQAAPFAITLGWVTAATAGHTSYCIGNIIAPQLWQAAFKPKNIVPWSIILFCYIGGCTILTCMRIHLMKQNALRNSQALSVEKDDIVKSDGLDKAFLDLTDLENMGS</sequence>
<feature type="transmembrane region" description="Helical" evidence="6">
    <location>
        <begin position="110"/>
        <end position="132"/>
    </location>
</feature>
<evidence type="ECO:0000256" key="5">
    <source>
        <dbReference type="ARBA" id="ARBA00023136"/>
    </source>
</evidence>
<comment type="subcellular location">
    <subcellularLocation>
        <location evidence="1">Membrane</location>
        <topology evidence="1">Multi-pass membrane protein</topology>
    </subcellularLocation>
</comment>
<gene>
    <name evidence="7" type="ORF">CROQUDRAFT_137320</name>
</gene>
<evidence type="ECO:0000313" key="7">
    <source>
        <dbReference type="EMBL" id="KAG0138991.1"/>
    </source>
</evidence>
<dbReference type="EMBL" id="MU168000">
    <property type="protein sequence ID" value="KAG0138991.1"/>
    <property type="molecule type" value="Genomic_DNA"/>
</dbReference>
<keyword evidence="4 6" id="KW-1133">Transmembrane helix</keyword>
<name>A0A9P6N837_9BASI</name>
<feature type="transmembrane region" description="Helical" evidence="6">
    <location>
        <begin position="54"/>
        <end position="78"/>
    </location>
</feature>
<organism evidence="7 8">
    <name type="scientific">Cronartium quercuum f. sp. fusiforme G11</name>
    <dbReference type="NCBI Taxonomy" id="708437"/>
    <lineage>
        <taxon>Eukaryota</taxon>
        <taxon>Fungi</taxon>
        <taxon>Dikarya</taxon>
        <taxon>Basidiomycota</taxon>
        <taxon>Pucciniomycotina</taxon>
        <taxon>Pucciniomycetes</taxon>
        <taxon>Pucciniales</taxon>
        <taxon>Coleosporiaceae</taxon>
        <taxon>Cronartium</taxon>
    </lineage>
</organism>
<evidence type="ECO:0000256" key="6">
    <source>
        <dbReference type="SAM" id="Phobius"/>
    </source>
</evidence>
<dbReference type="Proteomes" id="UP000886653">
    <property type="component" value="Unassembled WGS sequence"/>
</dbReference>
<evidence type="ECO:0000256" key="1">
    <source>
        <dbReference type="ARBA" id="ARBA00004141"/>
    </source>
</evidence>
<evidence type="ECO:0000256" key="3">
    <source>
        <dbReference type="ARBA" id="ARBA00022692"/>
    </source>
</evidence>
<feature type="transmembrane region" description="Helical" evidence="6">
    <location>
        <begin position="84"/>
        <end position="103"/>
    </location>
</feature>
<dbReference type="InterPro" id="IPR036259">
    <property type="entry name" value="MFS_trans_sf"/>
</dbReference>
<evidence type="ECO:0000256" key="4">
    <source>
        <dbReference type="ARBA" id="ARBA00022989"/>
    </source>
</evidence>
<dbReference type="PANTHER" id="PTHR43791:SF63">
    <property type="entry name" value="HIGH AFFINITY CYSTEINE TRANSPORTER"/>
    <property type="match status" value="1"/>
</dbReference>
<dbReference type="AlphaFoldDB" id="A0A9P6N837"/>
<keyword evidence="5 6" id="KW-0472">Membrane</keyword>